<name>A0A8J5T5Y0_ZIZPA</name>
<reference evidence="2" key="1">
    <citation type="journal article" date="2021" name="bioRxiv">
        <title>Whole Genome Assembly and Annotation of Northern Wild Rice, Zizania palustris L., Supports a Whole Genome Duplication in the Zizania Genus.</title>
        <authorList>
            <person name="Haas M."/>
            <person name="Kono T."/>
            <person name="Macchietto M."/>
            <person name="Millas R."/>
            <person name="McGilp L."/>
            <person name="Shao M."/>
            <person name="Duquette J."/>
            <person name="Hirsch C.N."/>
            <person name="Kimball J."/>
        </authorList>
    </citation>
    <scope>NUCLEOTIDE SEQUENCE</scope>
    <source>
        <tissue evidence="2">Fresh leaf tissue</tissue>
    </source>
</reference>
<organism evidence="2 3">
    <name type="scientific">Zizania palustris</name>
    <name type="common">Northern wild rice</name>
    <dbReference type="NCBI Taxonomy" id="103762"/>
    <lineage>
        <taxon>Eukaryota</taxon>
        <taxon>Viridiplantae</taxon>
        <taxon>Streptophyta</taxon>
        <taxon>Embryophyta</taxon>
        <taxon>Tracheophyta</taxon>
        <taxon>Spermatophyta</taxon>
        <taxon>Magnoliopsida</taxon>
        <taxon>Liliopsida</taxon>
        <taxon>Poales</taxon>
        <taxon>Poaceae</taxon>
        <taxon>BOP clade</taxon>
        <taxon>Oryzoideae</taxon>
        <taxon>Oryzeae</taxon>
        <taxon>Zizaniinae</taxon>
        <taxon>Zizania</taxon>
    </lineage>
</organism>
<protein>
    <recommendedName>
        <fullName evidence="1">DUF7597 domain-containing protein</fullName>
    </recommendedName>
</protein>
<dbReference type="Proteomes" id="UP000729402">
    <property type="component" value="Unassembled WGS sequence"/>
</dbReference>
<dbReference type="AlphaFoldDB" id="A0A8J5T5Y0"/>
<sequence length="268" mass="29430">MRSPWVQHASTLGRLPPCSRLRWIPRAIPPSRDSELHSSVIVPFFSNLSSTKPPQLPPVASCLLSMANFPMDPLAYVPRGGVMIDGGGELRKSRNVVSLSGQHLRKHEDLAIAICDENFTALERHEFLLLIHHHLTQVLRLQVLSNSVIAMAQNLEKSLQDVIPRSLSPLSLPRPPIKLVYSRRQHIPTGSNQAPVDTDQGMASASQKRLDKGKGILLPNIPTIQNFIQASSDEQVGVGELMAPARDNVKSIPGRNSINNVGDEVDNV</sequence>
<gene>
    <name evidence="2" type="ORF">GUJ93_ZPchr0007g3837</name>
</gene>
<dbReference type="Pfam" id="PF24530">
    <property type="entry name" value="DUF7597"/>
    <property type="match status" value="1"/>
</dbReference>
<dbReference type="InterPro" id="IPR056018">
    <property type="entry name" value="DUF7597"/>
</dbReference>
<keyword evidence="3" id="KW-1185">Reference proteome</keyword>
<evidence type="ECO:0000313" key="3">
    <source>
        <dbReference type="Proteomes" id="UP000729402"/>
    </source>
</evidence>
<evidence type="ECO:0000313" key="2">
    <source>
        <dbReference type="EMBL" id="KAG8080669.1"/>
    </source>
</evidence>
<reference evidence="2" key="2">
    <citation type="submission" date="2021-02" db="EMBL/GenBank/DDBJ databases">
        <authorList>
            <person name="Kimball J.A."/>
            <person name="Haas M.W."/>
            <person name="Macchietto M."/>
            <person name="Kono T."/>
            <person name="Duquette J."/>
            <person name="Shao M."/>
        </authorList>
    </citation>
    <scope>NUCLEOTIDE SEQUENCE</scope>
    <source>
        <tissue evidence="2">Fresh leaf tissue</tissue>
    </source>
</reference>
<dbReference type="OrthoDB" id="721783at2759"/>
<evidence type="ECO:0000259" key="1">
    <source>
        <dbReference type="Pfam" id="PF24530"/>
    </source>
</evidence>
<accession>A0A8J5T5Y0</accession>
<feature type="domain" description="DUF7597" evidence="1">
    <location>
        <begin position="72"/>
        <end position="147"/>
    </location>
</feature>
<proteinExistence type="predicted"/>
<dbReference type="EMBL" id="JAAALK010000282">
    <property type="protein sequence ID" value="KAG8080669.1"/>
    <property type="molecule type" value="Genomic_DNA"/>
</dbReference>
<comment type="caution">
    <text evidence="2">The sequence shown here is derived from an EMBL/GenBank/DDBJ whole genome shotgun (WGS) entry which is preliminary data.</text>
</comment>